<feature type="transmembrane region" description="Helical" evidence="1">
    <location>
        <begin position="284"/>
        <end position="302"/>
    </location>
</feature>
<dbReference type="PIRSF" id="PIRSF037259">
    <property type="entry name" value="EcsB_ABC"/>
    <property type="match status" value="1"/>
</dbReference>
<protein>
    <submittedName>
        <fullName evidence="2">ABC transporter permease</fullName>
    </submittedName>
</protein>
<keyword evidence="3" id="KW-1185">Reference proteome</keyword>
<comment type="caution">
    <text evidence="2">The sequence shown here is derived from an EMBL/GenBank/DDBJ whole genome shotgun (WGS) entry which is preliminary data.</text>
</comment>
<keyword evidence="1" id="KW-0472">Membrane</keyword>
<dbReference type="Proteomes" id="UP001596143">
    <property type="component" value="Unassembled WGS sequence"/>
</dbReference>
<feature type="transmembrane region" description="Helical" evidence="1">
    <location>
        <begin position="378"/>
        <end position="396"/>
    </location>
</feature>
<evidence type="ECO:0000313" key="3">
    <source>
        <dbReference type="Proteomes" id="UP001596143"/>
    </source>
</evidence>
<evidence type="ECO:0000313" key="2">
    <source>
        <dbReference type="EMBL" id="MFC5628785.1"/>
    </source>
</evidence>
<dbReference type="EMBL" id="JBHSPF010000030">
    <property type="protein sequence ID" value="MFC5628785.1"/>
    <property type="molecule type" value="Genomic_DNA"/>
</dbReference>
<evidence type="ECO:0000256" key="1">
    <source>
        <dbReference type="SAM" id="Phobius"/>
    </source>
</evidence>
<feature type="transmembrane region" description="Helical" evidence="1">
    <location>
        <begin position="102"/>
        <end position="121"/>
    </location>
</feature>
<dbReference type="InterPro" id="IPR010288">
    <property type="entry name" value="EcsB_ABC"/>
</dbReference>
<feature type="transmembrane region" description="Helical" evidence="1">
    <location>
        <begin position="51"/>
        <end position="70"/>
    </location>
</feature>
<gene>
    <name evidence="2" type="ORF">ACFPTR_07730</name>
</gene>
<reference evidence="3" key="1">
    <citation type="journal article" date="2019" name="Int. J. Syst. Evol. Microbiol.">
        <title>The Global Catalogue of Microorganisms (GCM) 10K type strain sequencing project: providing services to taxonomists for standard genome sequencing and annotation.</title>
        <authorList>
            <consortium name="The Broad Institute Genomics Platform"/>
            <consortium name="The Broad Institute Genome Sequencing Center for Infectious Disease"/>
            <person name="Wu L."/>
            <person name="Ma J."/>
        </authorList>
    </citation>
    <scope>NUCLEOTIDE SEQUENCE [LARGE SCALE GENOMIC DNA]</scope>
    <source>
        <strain evidence="3">CGMCC 1.15790</strain>
    </source>
</reference>
<sequence>MDVNTLWKERASSFRNEAFRYLRLIGNSGFMFSLYALFLAGGYFYPSFIAWLPESFPVAFAFTIVFAYLLTRTPLRTFLKEGDVVFLLPLETKMHPFFQRSLIYSICVQFAAVAFLFLILGPLFQDRITDETSYFFLVFLFLFLSKWWNNAAKWVELRLQDQRERRFSTVGRFVINVIYLYFLFVAVSLPFTIVILIIKFVLYVLYYRRLLAHHPLKWTLLLEEESDRTARFYRFVQSFTDVPYMKAKVKRRRMLSALSDFFVWKRKNIYDVMFWKAFLRSGEYLGIYVRLLFVGSLVMYAFPSEWVRLAVALLFLYMTSVQLKTIRFHYDVLLWPDLYPVSPMDKKKAFVPFMQVLLLMQTCLFTVVYFIVGESLRLLFLLFILGLLFSWMYPSFRWQYGKEKMREV</sequence>
<proteinExistence type="predicted"/>
<feature type="transmembrane region" description="Helical" evidence="1">
    <location>
        <begin position="309"/>
        <end position="330"/>
    </location>
</feature>
<dbReference type="RefSeq" id="WP_270895365.1">
    <property type="nucleotide sequence ID" value="NZ_JBHSPF010000030.1"/>
</dbReference>
<name>A0ABW0U5R0_9BACI</name>
<accession>A0ABW0U5R0</accession>
<keyword evidence="1" id="KW-1133">Transmembrane helix</keyword>
<organism evidence="2 3">
    <name type="scientific">Aliibacillus thermotolerans</name>
    <dbReference type="NCBI Taxonomy" id="1834418"/>
    <lineage>
        <taxon>Bacteria</taxon>
        <taxon>Bacillati</taxon>
        <taxon>Bacillota</taxon>
        <taxon>Bacilli</taxon>
        <taxon>Bacillales</taxon>
        <taxon>Bacillaceae</taxon>
        <taxon>Aliibacillus</taxon>
    </lineage>
</organism>
<keyword evidence="1" id="KW-0812">Transmembrane</keyword>
<dbReference type="Pfam" id="PF05975">
    <property type="entry name" value="EcsB"/>
    <property type="match status" value="1"/>
</dbReference>
<feature type="transmembrane region" description="Helical" evidence="1">
    <location>
        <begin position="133"/>
        <end position="152"/>
    </location>
</feature>
<feature type="transmembrane region" description="Helical" evidence="1">
    <location>
        <begin position="350"/>
        <end position="371"/>
    </location>
</feature>
<feature type="transmembrane region" description="Helical" evidence="1">
    <location>
        <begin position="173"/>
        <end position="206"/>
    </location>
</feature>
<feature type="transmembrane region" description="Helical" evidence="1">
    <location>
        <begin position="21"/>
        <end position="45"/>
    </location>
</feature>